<proteinExistence type="predicted"/>
<dbReference type="Proteomes" id="UP001139353">
    <property type="component" value="Unassembled WGS sequence"/>
</dbReference>
<sequence>MAPNPATVTFFGYWAGRLPAVTDLHFRSFLRQHPESRYELWLDEDDASAIEAPELQWIKTHPRIALRSFSLNALIGKHVSARPVASYDRSPKLRQIARAIHRKIAPQWARRNAWEHPQFGLTYKHSSKLFAGFTRNKAYRGDLARCLVPLEHYPDACLYVDLDICFTSDLTAQCGDKAWAYRWEELPFANSAILYLPNRSWSTALTRKGNELENFLPWILFADHVCAELGVVVHPARLFDPLWTPGSVLYGDPAKFFEARDNLALDMHALSTDRFLAIHWHNNWETVPAPNSIYAGLLKACEGAVE</sequence>
<reference evidence="1" key="1">
    <citation type="submission" date="2021-11" db="EMBL/GenBank/DDBJ databases">
        <title>BS-T2-15 a new species belonging to the Comamonadaceae family isolated from the soil of a French oak forest.</title>
        <authorList>
            <person name="Mieszkin S."/>
            <person name="Alain K."/>
        </authorList>
    </citation>
    <scope>NUCLEOTIDE SEQUENCE</scope>
    <source>
        <strain evidence="1">BS-T2-15</strain>
    </source>
</reference>
<dbReference type="RefSeq" id="WP_275683113.1">
    <property type="nucleotide sequence ID" value="NZ_JAJLJH010000003.1"/>
</dbReference>
<protein>
    <submittedName>
        <fullName evidence="1">Uncharacterized protein</fullName>
    </submittedName>
</protein>
<organism evidence="1 2">
    <name type="scientific">Scleromatobacter humisilvae</name>
    <dbReference type="NCBI Taxonomy" id="2897159"/>
    <lineage>
        <taxon>Bacteria</taxon>
        <taxon>Pseudomonadati</taxon>
        <taxon>Pseudomonadota</taxon>
        <taxon>Betaproteobacteria</taxon>
        <taxon>Burkholderiales</taxon>
        <taxon>Sphaerotilaceae</taxon>
        <taxon>Scleromatobacter</taxon>
    </lineage>
</organism>
<gene>
    <name evidence="1" type="ORF">LPC04_15310</name>
</gene>
<comment type="caution">
    <text evidence="1">The sequence shown here is derived from an EMBL/GenBank/DDBJ whole genome shotgun (WGS) entry which is preliminary data.</text>
</comment>
<accession>A0A9X2C2Q3</accession>
<evidence type="ECO:0000313" key="1">
    <source>
        <dbReference type="EMBL" id="MCK9687079.1"/>
    </source>
</evidence>
<dbReference type="EMBL" id="JAJLJH010000003">
    <property type="protein sequence ID" value="MCK9687079.1"/>
    <property type="molecule type" value="Genomic_DNA"/>
</dbReference>
<evidence type="ECO:0000313" key="2">
    <source>
        <dbReference type="Proteomes" id="UP001139353"/>
    </source>
</evidence>
<name>A0A9X2C2Q3_9BURK</name>
<dbReference type="AlphaFoldDB" id="A0A9X2C2Q3"/>
<keyword evidence="2" id="KW-1185">Reference proteome</keyword>